<dbReference type="FunFam" id="3.30.1520.10:FF:000060">
    <property type="entry name" value="Phox (PX) domain-containing protein"/>
    <property type="match status" value="1"/>
</dbReference>
<comment type="function">
    <text evidence="9">Acts as an effector of RABF2A and RABF2B. Involved in vacuolar transport of storage proteins. Regulates membrane trafficking to protein storage vacuoles (PSVs). Binds specifically to phosphatidylinositol 3-monophosphate (PtdIns3P).</text>
</comment>
<dbReference type="Pfam" id="PF00787">
    <property type="entry name" value="PX"/>
    <property type="match status" value="1"/>
</dbReference>
<evidence type="ECO:0000256" key="8">
    <source>
        <dbReference type="ARBA" id="ARBA00023136"/>
    </source>
</evidence>
<feature type="region of interest" description="Disordered" evidence="11">
    <location>
        <begin position="299"/>
        <end position="337"/>
    </location>
</feature>
<feature type="compositionally biased region" description="Basic and acidic residues" evidence="11">
    <location>
        <begin position="305"/>
        <end position="337"/>
    </location>
</feature>
<evidence type="ECO:0000256" key="6">
    <source>
        <dbReference type="ARBA" id="ARBA00022927"/>
    </source>
</evidence>
<dbReference type="OrthoDB" id="76516at2759"/>
<comment type="subcellular location">
    <subcellularLocation>
        <location evidence="2">Cytoplasm</location>
        <location evidence="2">Cytosol</location>
    </subcellularLocation>
    <subcellularLocation>
        <location evidence="1">Endosome membrane</location>
        <topology evidence="1">Peripheral membrane protein</topology>
    </subcellularLocation>
</comment>
<evidence type="ECO:0000256" key="3">
    <source>
        <dbReference type="ARBA" id="ARBA00022448"/>
    </source>
</evidence>
<keyword evidence="5" id="KW-0967">Endosome</keyword>
<reference evidence="14" key="1">
    <citation type="journal article" date="2020" name="Nat. Genet.">
        <title>Genomic diversifications of five Gossypium allopolyploid species and their impact on cotton improvement.</title>
        <authorList>
            <person name="Chen Z.J."/>
            <person name="Sreedasyam A."/>
            <person name="Ando A."/>
            <person name="Song Q."/>
            <person name="De Santiago L.M."/>
            <person name="Hulse-Kemp A.M."/>
            <person name="Ding M."/>
            <person name="Ye W."/>
            <person name="Kirkbride R.C."/>
            <person name="Jenkins J."/>
            <person name="Plott C."/>
            <person name="Lovell J."/>
            <person name="Lin Y.M."/>
            <person name="Vaughn R."/>
            <person name="Liu B."/>
            <person name="Simpson S."/>
            <person name="Scheffler B.E."/>
            <person name="Wen L."/>
            <person name="Saski C.A."/>
            <person name="Grover C.E."/>
            <person name="Hu G."/>
            <person name="Conover J.L."/>
            <person name="Carlson J.W."/>
            <person name="Shu S."/>
            <person name="Boston L.B."/>
            <person name="Williams M."/>
            <person name="Peterson D.G."/>
            <person name="McGee K."/>
            <person name="Jones D.C."/>
            <person name="Wendel J.F."/>
            <person name="Stelly D.M."/>
            <person name="Grimwood J."/>
            <person name="Schmutz J."/>
        </authorList>
    </citation>
    <scope>NUCLEOTIDE SEQUENCE [LARGE SCALE GENOMIC DNA]</scope>
    <source>
        <strain evidence="14">cv. 3-79</strain>
    </source>
</reference>
<dbReference type="PANTHER" id="PTHR46856:SF3">
    <property type="entry name" value="PX DOMAIN-CONTAINING PROTEIN EREX"/>
    <property type="match status" value="1"/>
</dbReference>
<evidence type="ECO:0000313" key="14">
    <source>
        <dbReference type="Proteomes" id="UP000327439"/>
    </source>
</evidence>
<keyword evidence="3" id="KW-0813">Transport</keyword>
<feature type="coiled-coil region" evidence="10">
    <location>
        <begin position="400"/>
        <end position="607"/>
    </location>
</feature>
<feature type="region of interest" description="Disordered" evidence="11">
    <location>
        <begin position="257"/>
        <end position="277"/>
    </location>
</feature>
<proteinExistence type="predicted"/>
<dbReference type="SMART" id="SM00312">
    <property type="entry name" value="PX"/>
    <property type="match status" value="1"/>
</dbReference>
<evidence type="ECO:0000256" key="5">
    <source>
        <dbReference type="ARBA" id="ARBA00022753"/>
    </source>
</evidence>
<evidence type="ECO:0000256" key="11">
    <source>
        <dbReference type="SAM" id="MobiDB-lite"/>
    </source>
</evidence>
<dbReference type="InterPro" id="IPR044588">
    <property type="entry name" value="EREX-like"/>
</dbReference>
<evidence type="ECO:0000256" key="4">
    <source>
        <dbReference type="ARBA" id="ARBA00022490"/>
    </source>
</evidence>
<dbReference type="GO" id="GO:0010008">
    <property type="term" value="C:endosome membrane"/>
    <property type="evidence" value="ECO:0007669"/>
    <property type="project" value="UniProtKB-SubCell"/>
</dbReference>
<dbReference type="InterPro" id="IPR036871">
    <property type="entry name" value="PX_dom_sf"/>
</dbReference>
<dbReference type="AlphaFoldDB" id="A0A5J5U0J2"/>
<sequence length="753" mass="85478">MNLYAHDLSLFDFTNFSDNPIIDHPSSFASFITTPPSDSDDVDAGNKPTSTATPKSPPKHRHDRTSPLPLGMDWSLPPRRWDGRDTVWPHNPQTGWSYCVTIPSWIILPTSGGSDIVVFYRVQVGIQSPEGVTTTREILRRFSDFLKLLSELKKIFPKKNLPPAPPKRILRVKNRTLLEERRCSLEDSMEKLLSDIDISRSVSVATFLELEAAARSSFDNNQPDAVSSVGSVAPLFLSKNYLDIDNASDLDNASSEISELGTPRQGKDGSAGPSMEHSILEPNLIEPLKKSMKKKVHSGLESDIAGDKVTENNTDRRFLRGDGAEHLPEPDHGKMDGHVRRLSIESIGSDLSSVRASEISNLGIASLFGDGLHDLPESAEASRTLDSLSPDLQFHKDLLILFLSDERHKLKRVLNTLQRRLATANTDMEDLISRLNQEVAVRQFLVTKVKDLEVELETTRENCDENMQQAVLLERERFTQMQWDMELLRKQCLEMELKLKKEQDEKAHIESAKLLLMKESKTLLQELDVAREQLADLQKHHEELEVKSKADVKLLVKEVKSLRSSQSELKQELSRVMKEKLELERIMQKEKKRMEHANAANTKLLHECNLLWDRLQECSVNFLSEEEDKLNVDTSSPSDALDLLTTSDNRIGLLLAEAHLLAQDVENSVVRSEESHKMKDGDKRIDDELRKMLTDMFVDNARLRKQVNSVVRCALNAYVKTDEDDDDDDDSEEEEVEEEEETHLRKTVLSKFL</sequence>
<organism evidence="13 14">
    <name type="scientific">Gossypium barbadense</name>
    <name type="common">Sea Island cotton</name>
    <name type="synonym">Hibiscus barbadensis</name>
    <dbReference type="NCBI Taxonomy" id="3634"/>
    <lineage>
        <taxon>Eukaryota</taxon>
        <taxon>Viridiplantae</taxon>
        <taxon>Streptophyta</taxon>
        <taxon>Embryophyta</taxon>
        <taxon>Tracheophyta</taxon>
        <taxon>Spermatophyta</taxon>
        <taxon>Magnoliopsida</taxon>
        <taxon>eudicotyledons</taxon>
        <taxon>Gunneridae</taxon>
        <taxon>Pentapetalae</taxon>
        <taxon>rosids</taxon>
        <taxon>malvids</taxon>
        <taxon>Malvales</taxon>
        <taxon>Malvaceae</taxon>
        <taxon>Malvoideae</taxon>
        <taxon>Gossypium</taxon>
    </lineage>
</organism>
<dbReference type="PROSITE" id="PS50195">
    <property type="entry name" value="PX"/>
    <property type="match status" value="1"/>
</dbReference>
<gene>
    <name evidence="13" type="ORF">ES319_A10G076900v1</name>
</gene>
<feature type="domain" description="PX" evidence="12">
    <location>
        <begin position="98"/>
        <end position="215"/>
    </location>
</feature>
<evidence type="ECO:0000256" key="2">
    <source>
        <dbReference type="ARBA" id="ARBA00004514"/>
    </source>
</evidence>
<dbReference type="GO" id="GO:0005829">
    <property type="term" value="C:cytosol"/>
    <property type="evidence" value="ECO:0007669"/>
    <property type="project" value="UniProtKB-SubCell"/>
</dbReference>
<keyword evidence="4" id="KW-0963">Cytoplasm</keyword>
<keyword evidence="7 10" id="KW-0175">Coiled coil</keyword>
<dbReference type="Proteomes" id="UP000327439">
    <property type="component" value="Chromosome A10"/>
</dbReference>
<keyword evidence="8" id="KW-0472">Membrane</keyword>
<evidence type="ECO:0000259" key="12">
    <source>
        <dbReference type="PROSITE" id="PS50195"/>
    </source>
</evidence>
<dbReference type="GO" id="GO:0035091">
    <property type="term" value="F:phosphatidylinositol binding"/>
    <property type="evidence" value="ECO:0007669"/>
    <property type="project" value="InterPro"/>
</dbReference>
<evidence type="ECO:0000256" key="9">
    <source>
        <dbReference type="ARBA" id="ARBA00055681"/>
    </source>
</evidence>
<evidence type="ECO:0000313" key="13">
    <source>
        <dbReference type="EMBL" id="KAB2061296.1"/>
    </source>
</evidence>
<evidence type="ECO:0000256" key="1">
    <source>
        <dbReference type="ARBA" id="ARBA00004481"/>
    </source>
</evidence>
<protein>
    <recommendedName>
        <fullName evidence="12">PX domain-containing protein</fullName>
    </recommendedName>
</protein>
<dbReference type="InterPro" id="IPR001683">
    <property type="entry name" value="PX_dom"/>
</dbReference>
<dbReference type="GO" id="GO:0015031">
    <property type="term" value="P:protein transport"/>
    <property type="evidence" value="ECO:0007669"/>
    <property type="project" value="UniProtKB-KW"/>
</dbReference>
<evidence type="ECO:0000256" key="7">
    <source>
        <dbReference type="ARBA" id="ARBA00023054"/>
    </source>
</evidence>
<feature type="region of interest" description="Disordered" evidence="11">
    <location>
        <begin position="721"/>
        <end position="753"/>
    </location>
</feature>
<accession>A0A5J5U0J2</accession>
<feature type="region of interest" description="Disordered" evidence="11">
    <location>
        <begin position="32"/>
        <end position="71"/>
    </location>
</feature>
<feature type="compositionally biased region" description="Acidic residues" evidence="11">
    <location>
        <begin position="722"/>
        <end position="741"/>
    </location>
</feature>
<dbReference type="Gene3D" id="3.30.1520.10">
    <property type="entry name" value="Phox-like domain"/>
    <property type="match status" value="1"/>
</dbReference>
<evidence type="ECO:0000256" key="10">
    <source>
        <dbReference type="SAM" id="Coils"/>
    </source>
</evidence>
<dbReference type="PANTHER" id="PTHR46856">
    <property type="entry name" value="PX DOMAIN-CONTAINING PROTEIN EREL1-RELATED"/>
    <property type="match status" value="1"/>
</dbReference>
<dbReference type="EMBL" id="CM018211">
    <property type="protein sequence ID" value="KAB2061296.1"/>
    <property type="molecule type" value="Genomic_DNA"/>
</dbReference>
<dbReference type="SUPFAM" id="SSF64268">
    <property type="entry name" value="PX domain"/>
    <property type="match status" value="1"/>
</dbReference>
<name>A0A5J5U0J2_GOSBA</name>
<keyword evidence="6" id="KW-0653">Protein transport</keyword>
<keyword evidence="14" id="KW-1185">Reference proteome</keyword>